<sequence length="242" mass="27546">MNRRRRPAGRAGWKKAGVANSIEISGANVPIKVKRPTLSIEKERGANIEVRDVPGGYKGIIVKDERGRHGRRGGMPEMPMMDFNVIRAELQQTITTSREPFEDLRKGIKKLEALRDKARGRKRRDLERRLEANREYVTGNAPAKTNVGRAVQQLLAMEAQVNALEQVYRQMEQGYARGRYTPEQFRVAVNHFYGQVKAFNSEVAKRSDRIRVTVSKATGDYGKKFSHGAKGRIIRRKAKKIF</sequence>
<evidence type="ECO:0000313" key="1">
    <source>
        <dbReference type="EMBL" id="MAG22334.1"/>
    </source>
</evidence>
<protein>
    <submittedName>
        <fullName evidence="1">Uncharacterized protein</fullName>
    </submittedName>
</protein>
<accession>A0A2D6M1N7</accession>
<dbReference type="Proteomes" id="UP000226592">
    <property type="component" value="Unassembled WGS sequence"/>
</dbReference>
<gene>
    <name evidence="1" type="ORF">CL943_03475</name>
</gene>
<comment type="caution">
    <text evidence="1">The sequence shown here is derived from an EMBL/GenBank/DDBJ whole genome shotgun (WGS) entry which is preliminary data.</text>
</comment>
<evidence type="ECO:0000313" key="2">
    <source>
        <dbReference type="Proteomes" id="UP000226592"/>
    </source>
</evidence>
<organism evidence="1 2">
    <name type="scientific">Candidatus Iainarchaeum sp</name>
    <dbReference type="NCBI Taxonomy" id="3101447"/>
    <lineage>
        <taxon>Archaea</taxon>
        <taxon>Candidatus Iainarchaeota</taxon>
        <taxon>Candidatus Iainarchaeia</taxon>
        <taxon>Candidatus Iainarchaeales</taxon>
        <taxon>Candidatus Iainarchaeaceae</taxon>
        <taxon>Candidatus Iainarchaeum</taxon>
    </lineage>
</organism>
<dbReference type="AlphaFoldDB" id="A0A2D6M1N7"/>
<name>A0A2D6M1N7_9ARCH</name>
<reference evidence="2" key="1">
    <citation type="submission" date="2017-09" db="EMBL/GenBank/DDBJ databases">
        <title>The Reconstruction of 2,631 Draft Metagenome-Assembled Genomes from the Global Oceans.</title>
        <authorList>
            <person name="Tully B.J."/>
            <person name="Graham E.D."/>
            <person name="Heidelberg J.F."/>
        </authorList>
    </citation>
    <scope>NUCLEOTIDE SEQUENCE [LARGE SCALE GENOMIC DNA]</scope>
</reference>
<dbReference type="EMBL" id="NZBU01000011">
    <property type="protein sequence ID" value="MAG22334.1"/>
    <property type="molecule type" value="Genomic_DNA"/>
</dbReference>
<proteinExistence type="predicted"/>